<dbReference type="CDD" id="cd02163">
    <property type="entry name" value="PPAT"/>
    <property type="match status" value="1"/>
</dbReference>
<evidence type="ECO:0000313" key="7">
    <source>
        <dbReference type="Proteomes" id="UP000829542"/>
    </source>
</evidence>
<keyword evidence="4 6" id="KW-0548">Nucleotidyltransferase</keyword>
<keyword evidence="4" id="KW-0173">Coenzyme A biosynthesis</keyword>
<feature type="binding site" evidence="4">
    <location>
        <position position="102"/>
    </location>
    <ligand>
        <name>ATP</name>
        <dbReference type="ChEBI" id="CHEBI:30616"/>
    </ligand>
</feature>
<dbReference type="NCBIfam" id="TIGR00125">
    <property type="entry name" value="cyt_tran_rel"/>
    <property type="match status" value="1"/>
</dbReference>
<keyword evidence="1 4" id="KW-0808">Transferase</keyword>
<dbReference type="NCBIfam" id="TIGR01510">
    <property type="entry name" value="coaD_prev_kdtB"/>
    <property type="match status" value="1"/>
</dbReference>
<organism evidence="6 7">
    <name type="scientific">Ignatzschineria rhizosphaerae</name>
    <dbReference type="NCBI Taxonomy" id="2923279"/>
    <lineage>
        <taxon>Bacteria</taxon>
        <taxon>Pseudomonadati</taxon>
        <taxon>Pseudomonadota</taxon>
        <taxon>Gammaproteobacteria</taxon>
        <taxon>Cardiobacteriales</taxon>
        <taxon>Ignatzschineriaceae</taxon>
        <taxon>Ignatzschineria</taxon>
    </lineage>
</organism>
<comment type="cofactor">
    <cofactor evidence="4">
        <name>Mg(2+)</name>
        <dbReference type="ChEBI" id="CHEBI:18420"/>
    </cofactor>
</comment>
<comment type="pathway">
    <text evidence="4">Cofactor biosynthesis; coenzyme A biosynthesis; CoA from (R)-pantothenate: step 4/5.</text>
</comment>
<dbReference type="Proteomes" id="UP000829542">
    <property type="component" value="Chromosome"/>
</dbReference>
<dbReference type="InterPro" id="IPR001980">
    <property type="entry name" value="PPAT"/>
</dbReference>
<dbReference type="Pfam" id="PF01467">
    <property type="entry name" value="CTP_transf_like"/>
    <property type="match status" value="1"/>
</dbReference>
<feature type="binding site" evidence="4">
    <location>
        <position position="91"/>
    </location>
    <ligand>
        <name>substrate</name>
    </ligand>
</feature>
<comment type="subunit">
    <text evidence="4">Homohexamer.</text>
</comment>
<evidence type="ECO:0000313" key="6">
    <source>
        <dbReference type="EMBL" id="UNM96188.1"/>
    </source>
</evidence>
<keyword evidence="4" id="KW-0460">Magnesium</keyword>
<feature type="domain" description="Cytidyltransferase-like" evidence="5">
    <location>
        <begin position="7"/>
        <end position="137"/>
    </location>
</feature>
<keyword evidence="4" id="KW-0963">Cytoplasm</keyword>
<evidence type="ECO:0000259" key="5">
    <source>
        <dbReference type="Pfam" id="PF01467"/>
    </source>
</evidence>
<feature type="binding site" evidence="4">
    <location>
        <position position="45"/>
    </location>
    <ligand>
        <name>substrate</name>
    </ligand>
</feature>
<reference evidence="6 7" key="1">
    <citation type="submission" date="2022-03" db="EMBL/GenBank/DDBJ databases">
        <title>Ignatzschineria rhizosphaerae HR5S32.</title>
        <authorList>
            <person name="Sun J.Q."/>
            <person name="Feng J.Y."/>
        </authorList>
    </citation>
    <scope>NUCLEOTIDE SEQUENCE [LARGE SCALE GENOMIC DNA]</scope>
    <source>
        <strain evidence="6 7">HR5S32</strain>
    </source>
</reference>
<feature type="site" description="Transition state stabilizer" evidence="4">
    <location>
        <position position="19"/>
    </location>
</feature>
<protein>
    <recommendedName>
        <fullName evidence="4">Phosphopantetheine adenylyltransferase</fullName>
        <ecNumber evidence="4">2.7.7.3</ecNumber>
    </recommendedName>
    <alternativeName>
        <fullName evidence="4">Dephospho-CoA pyrophosphorylase</fullName>
    </alternativeName>
    <alternativeName>
        <fullName evidence="4">Pantetheine-phosphate adenylyltransferase</fullName>
        <shortName evidence="4">PPAT</shortName>
    </alternativeName>
</protein>
<dbReference type="RefSeq" id="WP_242149224.1">
    <property type="nucleotide sequence ID" value="NZ_CP093379.1"/>
</dbReference>
<feature type="binding site" evidence="4">
    <location>
        <position position="19"/>
    </location>
    <ligand>
        <name>ATP</name>
        <dbReference type="ChEBI" id="CHEBI:30616"/>
    </ligand>
</feature>
<comment type="subcellular location">
    <subcellularLocation>
        <location evidence="4">Cytoplasm</location>
    </subcellularLocation>
</comment>
<feature type="binding site" evidence="4">
    <location>
        <begin position="127"/>
        <end position="133"/>
    </location>
    <ligand>
        <name>ATP</name>
        <dbReference type="ChEBI" id="CHEBI:30616"/>
    </ligand>
</feature>
<evidence type="ECO:0000256" key="1">
    <source>
        <dbReference type="ARBA" id="ARBA00022679"/>
    </source>
</evidence>
<accession>A0ABY3WZX2</accession>
<evidence type="ECO:0000256" key="2">
    <source>
        <dbReference type="ARBA" id="ARBA00022741"/>
    </source>
</evidence>
<keyword evidence="7" id="KW-1185">Reference proteome</keyword>
<keyword evidence="3 4" id="KW-0067">ATP-binding</keyword>
<dbReference type="HAMAP" id="MF_00151">
    <property type="entry name" value="PPAT_bact"/>
    <property type="match status" value="1"/>
</dbReference>
<evidence type="ECO:0000256" key="3">
    <source>
        <dbReference type="ARBA" id="ARBA00022840"/>
    </source>
</evidence>
<feature type="binding site" evidence="4">
    <location>
        <begin position="92"/>
        <end position="94"/>
    </location>
    <ligand>
        <name>ATP</name>
        <dbReference type="ChEBI" id="CHEBI:30616"/>
    </ligand>
</feature>
<comment type="catalytic activity">
    <reaction evidence="4">
        <text>(R)-4'-phosphopantetheine + ATP + H(+) = 3'-dephospho-CoA + diphosphate</text>
        <dbReference type="Rhea" id="RHEA:19801"/>
        <dbReference type="ChEBI" id="CHEBI:15378"/>
        <dbReference type="ChEBI" id="CHEBI:30616"/>
        <dbReference type="ChEBI" id="CHEBI:33019"/>
        <dbReference type="ChEBI" id="CHEBI:57328"/>
        <dbReference type="ChEBI" id="CHEBI:61723"/>
        <dbReference type="EC" id="2.7.7.3"/>
    </reaction>
</comment>
<name>A0ABY3WZX2_9GAMM</name>
<feature type="binding site" evidence="4">
    <location>
        <position position="77"/>
    </location>
    <ligand>
        <name>substrate</name>
    </ligand>
</feature>
<dbReference type="EMBL" id="CP093379">
    <property type="protein sequence ID" value="UNM96188.1"/>
    <property type="molecule type" value="Genomic_DNA"/>
</dbReference>
<evidence type="ECO:0000256" key="4">
    <source>
        <dbReference type="HAMAP-Rule" id="MF_00151"/>
    </source>
</evidence>
<dbReference type="PANTHER" id="PTHR21342:SF1">
    <property type="entry name" value="PHOSPHOPANTETHEINE ADENYLYLTRANSFERASE"/>
    <property type="match status" value="1"/>
</dbReference>
<comment type="function">
    <text evidence="4">Reversibly transfers an adenylyl group from ATP to 4'-phosphopantetheine, yielding dephospho-CoA (dPCoA) and pyrophosphate.</text>
</comment>
<keyword evidence="2 4" id="KW-0547">Nucleotide-binding</keyword>
<comment type="similarity">
    <text evidence="4">Belongs to the bacterial CoaD family.</text>
</comment>
<dbReference type="PANTHER" id="PTHR21342">
    <property type="entry name" value="PHOSPHOPANTETHEINE ADENYLYLTRANSFERASE"/>
    <property type="match status" value="1"/>
</dbReference>
<feature type="binding site" evidence="4">
    <location>
        <position position="11"/>
    </location>
    <ligand>
        <name>substrate</name>
    </ligand>
</feature>
<proteinExistence type="inferred from homology"/>
<dbReference type="EC" id="2.7.7.3" evidence="4"/>
<dbReference type="GO" id="GO:0004595">
    <property type="term" value="F:pantetheine-phosphate adenylyltransferase activity"/>
    <property type="evidence" value="ECO:0007669"/>
    <property type="project" value="UniProtKB-EC"/>
</dbReference>
<dbReference type="InterPro" id="IPR004821">
    <property type="entry name" value="Cyt_trans-like"/>
</dbReference>
<gene>
    <name evidence="4 6" type="primary">coaD</name>
    <name evidence="6" type="ORF">MMG00_13470</name>
</gene>
<feature type="binding site" evidence="4">
    <location>
        <begin position="11"/>
        <end position="12"/>
    </location>
    <ligand>
        <name>ATP</name>
        <dbReference type="ChEBI" id="CHEBI:30616"/>
    </ligand>
</feature>
<sequence>MSESTAVYPGTFDPITNGHSDIIIRASRVFPKLIVAVAKITGPKKRPLFTFEERLDMAKEVFKDYKNIEVVGFNDLLARYMDTIGSHVLVRGLRAVSDFEYEFQMASLNRHLNEKVETIFLTPSEKYSFVSSTMVREASMLGGDVSAIVHPYVMNALKRKYQEKLTEVNNHPQ</sequence>